<protein>
    <submittedName>
        <fullName evidence="1">Jg8625 protein</fullName>
    </submittedName>
</protein>
<dbReference type="InterPro" id="IPR011928">
    <property type="entry name" value="Phage_phiJL001_Gp84"/>
</dbReference>
<evidence type="ECO:0000313" key="2">
    <source>
        <dbReference type="Proteomes" id="UP000838756"/>
    </source>
</evidence>
<keyword evidence="2" id="KW-1185">Reference proteome</keyword>
<dbReference type="NCBIfam" id="TIGR02218">
    <property type="entry name" value="phg_TIGR02218"/>
    <property type="match status" value="1"/>
</dbReference>
<dbReference type="EMBL" id="CAKXAJ010026455">
    <property type="protein sequence ID" value="CAH2268619.1"/>
    <property type="molecule type" value="Genomic_DNA"/>
</dbReference>
<comment type="caution">
    <text evidence="1">The sequence shown here is derived from an EMBL/GenBank/DDBJ whole genome shotgun (WGS) entry which is preliminary data.</text>
</comment>
<organism evidence="1 2">
    <name type="scientific">Pararge aegeria aegeria</name>
    <dbReference type="NCBI Taxonomy" id="348720"/>
    <lineage>
        <taxon>Eukaryota</taxon>
        <taxon>Metazoa</taxon>
        <taxon>Ecdysozoa</taxon>
        <taxon>Arthropoda</taxon>
        <taxon>Hexapoda</taxon>
        <taxon>Insecta</taxon>
        <taxon>Pterygota</taxon>
        <taxon>Neoptera</taxon>
        <taxon>Endopterygota</taxon>
        <taxon>Lepidoptera</taxon>
        <taxon>Glossata</taxon>
        <taxon>Ditrysia</taxon>
        <taxon>Papilionoidea</taxon>
        <taxon>Nymphalidae</taxon>
        <taxon>Satyrinae</taxon>
        <taxon>Satyrini</taxon>
        <taxon>Parargina</taxon>
        <taxon>Pararge</taxon>
    </lineage>
</organism>
<name>A0A8S4SGR4_9NEOP</name>
<dbReference type="OrthoDB" id="8299705at2759"/>
<sequence>MQTKLKNHLTGELLTIATCWKLTLVSGEVMGFTDYDEDLNLNNVFYKSSSGFIASSIILNSDLRTDNLEIEGILNSADIKEKDVLSGRYDFANIEIFLVNYKDLSQGIMNLHAGTFGKVTLNSGRFIAEIRGLATKLERSITELYSPVCRAQFCDDRCKADAKKFSRMSTITKVIDERRFEDTNLIESDGYYKHGVFSSATFEVVVKEYKNKVVTLFASPPYQISTGDKYSILAAKVKNQSAQELAEQFIQEAIENEEDMAIAKLAIQRDTRNAKFIRHEDINW</sequence>
<dbReference type="Proteomes" id="UP000838756">
    <property type="component" value="Unassembled WGS sequence"/>
</dbReference>
<evidence type="ECO:0000313" key="1">
    <source>
        <dbReference type="EMBL" id="CAH2268619.1"/>
    </source>
</evidence>
<dbReference type="AlphaFoldDB" id="A0A8S4SGR4"/>
<dbReference type="Pfam" id="PF09931">
    <property type="entry name" value="Phage_phiJL001_Gp84_N"/>
    <property type="match status" value="1"/>
</dbReference>
<reference evidence="1" key="1">
    <citation type="submission" date="2022-03" db="EMBL/GenBank/DDBJ databases">
        <authorList>
            <person name="Lindestad O."/>
        </authorList>
    </citation>
    <scope>NUCLEOTIDE SEQUENCE</scope>
</reference>
<accession>A0A8S4SGR4</accession>
<proteinExistence type="predicted"/>
<gene>
    <name evidence="1" type="primary">jg8625</name>
    <name evidence="1" type="ORF">PAEG_LOCUS26950</name>
</gene>